<dbReference type="OrthoDB" id="10255543at2759"/>
<accession>A0A6A5BMQ0</accession>
<dbReference type="InterPro" id="IPR032942">
    <property type="entry name" value="BPI/LBP/Plunc"/>
</dbReference>
<dbReference type="SMART" id="SM00329">
    <property type="entry name" value="BPI2"/>
    <property type="match status" value="1"/>
</dbReference>
<dbReference type="InterPro" id="IPR001124">
    <property type="entry name" value="Lipid-bd_serum_glycop_C"/>
</dbReference>
<evidence type="ECO:0000259" key="4">
    <source>
        <dbReference type="SMART" id="SM00329"/>
    </source>
</evidence>
<evidence type="ECO:0000256" key="3">
    <source>
        <dbReference type="SAM" id="SignalP"/>
    </source>
</evidence>
<keyword evidence="6" id="KW-1185">Reference proteome</keyword>
<dbReference type="EMBL" id="VFQX01000048">
    <property type="protein sequence ID" value="KAF0975260.1"/>
    <property type="molecule type" value="Genomic_DNA"/>
</dbReference>
<dbReference type="GO" id="GO:0008289">
    <property type="term" value="F:lipid binding"/>
    <property type="evidence" value="ECO:0007669"/>
    <property type="project" value="InterPro"/>
</dbReference>
<comment type="caution">
    <text evidence="5">The sequence shown here is derived from an EMBL/GenBank/DDBJ whole genome shotgun (WGS) entry which is preliminary data.</text>
</comment>
<dbReference type="GeneID" id="68113230"/>
<evidence type="ECO:0000256" key="1">
    <source>
        <dbReference type="ARBA" id="ARBA00007292"/>
    </source>
</evidence>
<dbReference type="VEuPathDB" id="AmoebaDB:NfTy_043400"/>
<feature type="domain" description="Lipid-binding serum glycoprotein C-terminal" evidence="4">
    <location>
        <begin position="289"/>
        <end position="511"/>
    </location>
</feature>
<dbReference type="VEuPathDB" id="AmoebaDB:FDP41_006012"/>
<keyword evidence="3" id="KW-0732">Signal</keyword>
<feature type="chain" id="PRO_5025452009" description="Lipid-binding serum glycoprotein C-terminal domain-containing protein" evidence="3">
    <location>
        <begin position="21"/>
        <end position="554"/>
    </location>
</feature>
<dbReference type="SUPFAM" id="SSF55394">
    <property type="entry name" value="Bactericidal permeability-increasing protein, BPI"/>
    <property type="match status" value="2"/>
</dbReference>
<dbReference type="InterPro" id="IPR017942">
    <property type="entry name" value="Lipid-bd_serum_glycop_N"/>
</dbReference>
<dbReference type="Pfam" id="PF01273">
    <property type="entry name" value="LBP_BPI_CETP"/>
    <property type="match status" value="1"/>
</dbReference>
<evidence type="ECO:0000256" key="2">
    <source>
        <dbReference type="ARBA" id="ARBA00023157"/>
    </source>
</evidence>
<dbReference type="Proteomes" id="UP000444721">
    <property type="component" value="Unassembled WGS sequence"/>
</dbReference>
<proteinExistence type="inferred from homology"/>
<evidence type="ECO:0000313" key="6">
    <source>
        <dbReference type="Proteomes" id="UP000444721"/>
    </source>
</evidence>
<dbReference type="VEuPathDB" id="AmoebaDB:NF0120880"/>
<protein>
    <recommendedName>
        <fullName evidence="4">Lipid-binding serum glycoprotein C-terminal domain-containing protein</fullName>
    </recommendedName>
</protein>
<dbReference type="AlphaFoldDB" id="A0A6A5BMQ0"/>
<gene>
    <name evidence="5" type="ORF">FDP41_006012</name>
</gene>
<keyword evidence="2" id="KW-1015">Disulfide bond</keyword>
<dbReference type="PANTHER" id="PTHR10504">
    <property type="entry name" value="BACTERICIDAL PERMEABILITY-INCREASING BPI PROTEIN-RELATED"/>
    <property type="match status" value="1"/>
</dbReference>
<feature type="signal peptide" evidence="3">
    <location>
        <begin position="1"/>
        <end position="20"/>
    </location>
</feature>
<reference evidence="5 6" key="1">
    <citation type="journal article" date="2019" name="Sci. Rep.">
        <title>Nanopore sequencing improves the draft genome of the human pathogenic amoeba Naegleria fowleri.</title>
        <authorList>
            <person name="Liechti N."/>
            <person name="Schurch N."/>
            <person name="Bruggmann R."/>
            <person name="Wittwer M."/>
        </authorList>
    </citation>
    <scope>NUCLEOTIDE SEQUENCE [LARGE SCALE GENOMIC DNA]</scope>
    <source>
        <strain evidence="5 6">ATCC 30894</strain>
    </source>
</reference>
<name>A0A6A5BMQ0_NAEFO</name>
<dbReference type="RefSeq" id="XP_044559973.1">
    <property type="nucleotide sequence ID" value="XM_044709602.1"/>
</dbReference>
<dbReference type="InterPro" id="IPR017943">
    <property type="entry name" value="Bactericidal_perm-incr_a/b_dom"/>
</dbReference>
<dbReference type="GO" id="GO:0005615">
    <property type="term" value="C:extracellular space"/>
    <property type="evidence" value="ECO:0007669"/>
    <property type="project" value="TreeGrafter"/>
</dbReference>
<sequence length="554" mass="60105">MNKSFSVVTTLLLLLCLTLAVVVVVDRVNGQLSTVRAFLSDSDLNNLLTRESPLFAKEIEAQKIPDMQLKEHVSIIGDVDISITGITISNVALGNLKVLMTSPNQVSLTDNNAQITISLNWAYRQENWPHSSGSGTAVCSTNTVSMTVTILMQLDVNSGKPQFQLTANTIDLGNLNINISGGGGWILNLLQNLFASQIKSSVQTGVESAISSAVARVNNNIQAANMMPVLNMTLGANNFKLQVDYRVSELTVLNNAFLAVGTRATFYDPNKGISPLPFGHVTLPNQPPSQIDDLIDAYVTDFVINSMLYGLYSSNQMQTIITPDMIPNYSPIQLNTTSLKNLIPQLYNAYPNKQVQLYLYSNAASNANLWPNIKISQLNGGMISAYFYGNIEFQVLTGSGSTANAFILSLVANATLDNPKLIVSGGSKLNFTAQIVNPQFSVSVAQSWIGPVNLANLQQIIQLTLIDVYLPILNKDLASGIQLIDLSSLLPGFNLVNPNLLLQNGYMVMGVDGYYSPSLMFRQQTGKNVEKDVKESSAAADKIIAKLKKTISIQ</sequence>
<evidence type="ECO:0000313" key="5">
    <source>
        <dbReference type="EMBL" id="KAF0975260.1"/>
    </source>
</evidence>
<dbReference type="Gene3D" id="3.15.20.10">
    <property type="entry name" value="Bactericidal permeability-increasing protein, domain 2"/>
    <property type="match status" value="1"/>
</dbReference>
<dbReference type="PANTHER" id="PTHR10504:SF131">
    <property type="entry name" value="BPI2 DOMAIN-CONTAINING PROTEIN"/>
    <property type="match status" value="1"/>
</dbReference>
<dbReference type="OMA" id="TEPPMIN"/>
<dbReference type="Gene3D" id="3.15.10.10">
    <property type="entry name" value="Bactericidal permeability-increasing protein, domain 1"/>
    <property type="match status" value="1"/>
</dbReference>
<comment type="similarity">
    <text evidence="1">Belongs to the BPI/LBP/Plunc superfamily. BPI/LBP family.</text>
</comment>
<organism evidence="5 6">
    <name type="scientific">Naegleria fowleri</name>
    <name type="common">Brain eating amoeba</name>
    <dbReference type="NCBI Taxonomy" id="5763"/>
    <lineage>
        <taxon>Eukaryota</taxon>
        <taxon>Discoba</taxon>
        <taxon>Heterolobosea</taxon>
        <taxon>Tetramitia</taxon>
        <taxon>Eutetramitia</taxon>
        <taxon>Vahlkampfiidae</taxon>
        <taxon>Naegleria</taxon>
    </lineage>
</organism>
<dbReference type="Pfam" id="PF02886">
    <property type="entry name" value="LBP_BPI_CETP_C"/>
    <property type="match status" value="1"/>
</dbReference>